<feature type="transmembrane region" description="Helical" evidence="7">
    <location>
        <begin position="212"/>
        <end position="230"/>
    </location>
</feature>
<keyword evidence="10" id="KW-1185">Reference proteome</keyword>
<comment type="similarity">
    <text evidence="7">Belongs to the binding-protein-dependent transport system permease family.</text>
</comment>
<gene>
    <name evidence="9" type="ORF">HNP65_000732</name>
</gene>
<evidence type="ECO:0000256" key="3">
    <source>
        <dbReference type="ARBA" id="ARBA00022475"/>
    </source>
</evidence>
<name>A0A841GSW8_9BACT</name>
<evidence type="ECO:0000259" key="8">
    <source>
        <dbReference type="PROSITE" id="PS50928"/>
    </source>
</evidence>
<keyword evidence="4 7" id="KW-0812">Transmembrane</keyword>
<feature type="domain" description="ABC transmembrane type-1" evidence="8">
    <location>
        <begin position="50"/>
        <end position="230"/>
    </location>
</feature>
<dbReference type="CDD" id="cd06261">
    <property type="entry name" value="TM_PBP2"/>
    <property type="match status" value="1"/>
</dbReference>
<feature type="transmembrane region" description="Helical" evidence="7">
    <location>
        <begin position="90"/>
        <end position="110"/>
    </location>
</feature>
<proteinExistence type="inferred from homology"/>
<keyword evidence="3" id="KW-1003">Cell membrane</keyword>
<dbReference type="PANTHER" id="PTHR30151">
    <property type="entry name" value="ALKANE SULFONATE ABC TRANSPORTER-RELATED, MEMBRANE SUBUNIT"/>
    <property type="match status" value="1"/>
</dbReference>
<dbReference type="Gene3D" id="1.10.3720.10">
    <property type="entry name" value="MetI-like"/>
    <property type="match status" value="1"/>
</dbReference>
<evidence type="ECO:0000256" key="2">
    <source>
        <dbReference type="ARBA" id="ARBA00022448"/>
    </source>
</evidence>
<dbReference type="GO" id="GO:0055085">
    <property type="term" value="P:transmembrane transport"/>
    <property type="evidence" value="ECO:0007669"/>
    <property type="project" value="InterPro"/>
</dbReference>
<evidence type="ECO:0000256" key="5">
    <source>
        <dbReference type="ARBA" id="ARBA00022989"/>
    </source>
</evidence>
<feature type="transmembrane region" description="Helical" evidence="7">
    <location>
        <begin position="57"/>
        <end position="78"/>
    </location>
</feature>
<keyword evidence="2 7" id="KW-0813">Transport</keyword>
<dbReference type="PANTHER" id="PTHR30151:SF38">
    <property type="entry name" value="ALIPHATIC SULFONATES TRANSPORT PERMEASE PROTEIN SSUC-RELATED"/>
    <property type="match status" value="1"/>
</dbReference>
<dbReference type="Proteomes" id="UP000555828">
    <property type="component" value="Unassembled WGS sequence"/>
</dbReference>
<comment type="subcellular location">
    <subcellularLocation>
        <location evidence="1 7">Cell membrane</location>
        <topology evidence="1 7">Multi-pass membrane protein</topology>
    </subcellularLocation>
</comment>
<dbReference type="Pfam" id="PF00528">
    <property type="entry name" value="BPD_transp_1"/>
    <property type="match status" value="1"/>
</dbReference>
<feature type="transmembrane region" description="Helical" evidence="7">
    <location>
        <begin position="116"/>
        <end position="135"/>
    </location>
</feature>
<evidence type="ECO:0000256" key="4">
    <source>
        <dbReference type="ARBA" id="ARBA00022692"/>
    </source>
</evidence>
<feature type="transmembrane region" description="Helical" evidence="7">
    <location>
        <begin position="160"/>
        <end position="181"/>
    </location>
</feature>
<feature type="transmembrane region" description="Helical" evidence="7">
    <location>
        <begin position="7"/>
        <end position="27"/>
    </location>
</feature>
<dbReference type="EMBL" id="JACHEX010000001">
    <property type="protein sequence ID" value="MBB6062310.1"/>
    <property type="molecule type" value="Genomic_DNA"/>
</dbReference>
<comment type="caution">
    <text evidence="9">The sequence shown here is derived from an EMBL/GenBank/DDBJ whole genome shotgun (WGS) entry which is preliminary data.</text>
</comment>
<dbReference type="GO" id="GO:0005886">
    <property type="term" value="C:plasma membrane"/>
    <property type="evidence" value="ECO:0007669"/>
    <property type="project" value="UniProtKB-SubCell"/>
</dbReference>
<accession>A0A841GSW8</accession>
<dbReference type="RefSeq" id="WP_184618975.1">
    <property type="nucleotide sequence ID" value="NZ_JACHEX010000001.1"/>
</dbReference>
<organism evidence="9 10">
    <name type="scientific">Thermosipho japonicus</name>
    <dbReference type="NCBI Taxonomy" id="90323"/>
    <lineage>
        <taxon>Bacteria</taxon>
        <taxon>Thermotogati</taxon>
        <taxon>Thermotogota</taxon>
        <taxon>Thermotogae</taxon>
        <taxon>Thermotogales</taxon>
        <taxon>Fervidobacteriaceae</taxon>
        <taxon>Thermosipho</taxon>
    </lineage>
</organism>
<protein>
    <submittedName>
        <fullName evidence="9">NitT/TauT family transport system permease protein</fullName>
    </submittedName>
</protein>
<evidence type="ECO:0000313" key="9">
    <source>
        <dbReference type="EMBL" id="MBB6062310.1"/>
    </source>
</evidence>
<evidence type="ECO:0000313" key="10">
    <source>
        <dbReference type="Proteomes" id="UP000555828"/>
    </source>
</evidence>
<dbReference type="PROSITE" id="PS50928">
    <property type="entry name" value="ABC_TM1"/>
    <property type="match status" value="1"/>
</dbReference>
<evidence type="ECO:0000256" key="7">
    <source>
        <dbReference type="RuleBase" id="RU363032"/>
    </source>
</evidence>
<keyword evidence="5 7" id="KW-1133">Transmembrane helix</keyword>
<keyword evidence="6 7" id="KW-0472">Membrane</keyword>
<dbReference type="SUPFAM" id="SSF161098">
    <property type="entry name" value="MetI-like"/>
    <property type="match status" value="1"/>
</dbReference>
<evidence type="ECO:0000256" key="1">
    <source>
        <dbReference type="ARBA" id="ARBA00004651"/>
    </source>
</evidence>
<sequence>MKFLYGLILFILIWWIFSIIIDSQLILPTPISVGRVFIDLVQTKTLWSSLLSTVLKGIIALAFTIILGFFFGFLMGIFDMLYELFRPAFTIFQSVPVISWLVLVIFVWGIGFKGPIVITVLSLLPNTTFAIAQGVKNTDKKLIEMAYVYNVPKKRIVKDIYIGSVIPFLFTALEVISGNIWKVIIVSEYLAGNEGIGVQIAWARQYVNVPKVYALTIFAILLGISSERLIKFIIKRKEFYYAS</sequence>
<dbReference type="InterPro" id="IPR035906">
    <property type="entry name" value="MetI-like_sf"/>
</dbReference>
<dbReference type="InterPro" id="IPR000515">
    <property type="entry name" value="MetI-like"/>
</dbReference>
<evidence type="ECO:0000256" key="6">
    <source>
        <dbReference type="ARBA" id="ARBA00023136"/>
    </source>
</evidence>
<reference evidence="9 10" key="1">
    <citation type="submission" date="2020-08" db="EMBL/GenBank/DDBJ databases">
        <title>Genomic Encyclopedia of Type Strains, Phase IV (KMG-IV): sequencing the most valuable type-strain genomes for metagenomic binning, comparative biology and taxonomic classification.</title>
        <authorList>
            <person name="Goeker M."/>
        </authorList>
    </citation>
    <scope>NUCLEOTIDE SEQUENCE [LARGE SCALE GENOMIC DNA]</scope>
    <source>
        <strain evidence="9 10">DSM 13481</strain>
    </source>
</reference>
<dbReference type="AlphaFoldDB" id="A0A841GSW8"/>